<name>A0A4R7ZVG7_9ACTN</name>
<gene>
    <name evidence="2" type="ORF">EV650_0929</name>
</gene>
<dbReference type="OrthoDB" id="3680625at2"/>
<dbReference type="EMBL" id="SODF01000001">
    <property type="protein sequence ID" value="TDW22097.1"/>
    <property type="molecule type" value="Genomic_DNA"/>
</dbReference>
<evidence type="ECO:0000313" key="3">
    <source>
        <dbReference type="Proteomes" id="UP000295447"/>
    </source>
</evidence>
<keyword evidence="3" id="KW-1185">Reference proteome</keyword>
<protein>
    <submittedName>
        <fullName evidence="2">Helix-turn-helix protein</fullName>
    </submittedName>
</protein>
<feature type="domain" description="HTH cro/C1-type" evidence="1">
    <location>
        <begin position="23"/>
        <end position="79"/>
    </location>
</feature>
<sequence length="179" mass="19558">MTDSYARNLKLQLEWYGEPLGDRFRRLLGRLELSQAQLAGILGLSAPMLSQLMSGQRAKISNPTVLTRLLQLEATVNDPAWDSHSPAEQLRRLDEIRGAQRSTLTVDQVKETPATPVPAGDPVVAIQALLRDVASAGDIQGASELLEDRYPELAEALRVLGAGRTQDARAYYTKITGHG</sequence>
<proteinExistence type="predicted"/>
<evidence type="ECO:0000259" key="1">
    <source>
        <dbReference type="SMART" id="SM00530"/>
    </source>
</evidence>
<reference evidence="2 3" key="1">
    <citation type="submission" date="2019-03" db="EMBL/GenBank/DDBJ databases">
        <title>Genomic Encyclopedia of Type Strains, Phase III (KMG-III): the genomes of soil and plant-associated and newly described type strains.</title>
        <authorList>
            <person name="Whitman W."/>
        </authorList>
    </citation>
    <scope>NUCLEOTIDE SEQUENCE [LARGE SCALE GENOMIC DNA]</scope>
    <source>
        <strain evidence="2 3">VKM Ac-2570</strain>
    </source>
</reference>
<evidence type="ECO:0000313" key="2">
    <source>
        <dbReference type="EMBL" id="TDW22097.1"/>
    </source>
</evidence>
<dbReference type="InterPro" id="IPR001387">
    <property type="entry name" value="Cro/C1-type_HTH"/>
</dbReference>
<dbReference type="CDD" id="cd00093">
    <property type="entry name" value="HTH_XRE"/>
    <property type="match status" value="1"/>
</dbReference>
<dbReference type="RefSeq" id="WP_134115657.1">
    <property type="nucleotide sequence ID" value="NZ_SODF01000001.1"/>
</dbReference>
<dbReference type="SMART" id="SM00530">
    <property type="entry name" value="HTH_XRE"/>
    <property type="match status" value="1"/>
</dbReference>
<comment type="caution">
    <text evidence="2">The sequence shown here is derived from an EMBL/GenBank/DDBJ whole genome shotgun (WGS) entry which is preliminary data.</text>
</comment>
<dbReference type="Gene3D" id="1.10.260.40">
    <property type="entry name" value="lambda repressor-like DNA-binding domains"/>
    <property type="match status" value="1"/>
</dbReference>
<dbReference type="AlphaFoldDB" id="A0A4R7ZVG7"/>
<dbReference type="GO" id="GO:0003677">
    <property type="term" value="F:DNA binding"/>
    <property type="evidence" value="ECO:0007669"/>
    <property type="project" value="InterPro"/>
</dbReference>
<dbReference type="InterPro" id="IPR010982">
    <property type="entry name" value="Lambda_DNA-bd_dom_sf"/>
</dbReference>
<organism evidence="2 3">
    <name type="scientific">Kribbella kalugense</name>
    <dbReference type="NCBI Taxonomy" id="2512221"/>
    <lineage>
        <taxon>Bacteria</taxon>
        <taxon>Bacillati</taxon>
        <taxon>Actinomycetota</taxon>
        <taxon>Actinomycetes</taxon>
        <taxon>Propionibacteriales</taxon>
        <taxon>Kribbellaceae</taxon>
        <taxon>Kribbella</taxon>
    </lineage>
</organism>
<accession>A0A4R7ZVG7</accession>
<dbReference type="Proteomes" id="UP000295447">
    <property type="component" value="Unassembled WGS sequence"/>
</dbReference>
<dbReference type="SUPFAM" id="SSF47413">
    <property type="entry name" value="lambda repressor-like DNA-binding domains"/>
    <property type="match status" value="1"/>
</dbReference>